<gene>
    <name evidence="3" type="ORF">SAMN04488242_0300</name>
</gene>
<keyword evidence="2" id="KW-1133">Transmembrane helix</keyword>
<dbReference type="Proteomes" id="UP000199475">
    <property type="component" value="Unassembled WGS sequence"/>
</dbReference>
<evidence type="ECO:0000313" key="4">
    <source>
        <dbReference type="Proteomes" id="UP000199475"/>
    </source>
</evidence>
<name>A0A1G9HGR5_9ACTN</name>
<dbReference type="PANTHER" id="PTHR40765">
    <property type="entry name" value="ESX-2 SECRETION SYSTEM ATPASE ECCB2"/>
    <property type="match status" value="1"/>
</dbReference>
<dbReference type="PANTHER" id="PTHR40765:SF2">
    <property type="entry name" value="ESX-2 SECRETION SYSTEM ATPASE ECCB2"/>
    <property type="match status" value="1"/>
</dbReference>
<feature type="region of interest" description="Disordered" evidence="1">
    <location>
        <begin position="328"/>
        <end position="348"/>
    </location>
</feature>
<proteinExistence type="predicted"/>
<evidence type="ECO:0000256" key="1">
    <source>
        <dbReference type="SAM" id="MobiDB-lite"/>
    </source>
</evidence>
<dbReference type="AlphaFoldDB" id="A0A1G9HGR5"/>
<dbReference type="InterPro" id="IPR044857">
    <property type="entry name" value="T7SS_EccB_R1"/>
</dbReference>
<organism evidence="3 4">
    <name type="scientific">Tessaracoccus oleiagri</name>
    <dbReference type="NCBI Taxonomy" id="686624"/>
    <lineage>
        <taxon>Bacteria</taxon>
        <taxon>Bacillati</taxon>
        <taxon>Actinomycetota</taxon>
        <taxon>Actinomycetes</taxon>
        <taxon>Propionibacteriales</taxon>
        <taxon>Propionibacteriaceae</taxon>
        <taxon>Tessaracoccus</taxon>
    </lineage>
</organism>
<dbReference type="OrthoDB" id="3847604at2"/>
<reference evidence="3 4" key="1">
    <citation type="submission" date="2016-10" db="EMBL/GenBank/DDBJ databases">
        <authorList>
            <person name="de Groot N.N."/>
        </authorList>
    </citation>
    <scope>NUCLEOTIDE SEQUENCE [LARGE SCALE GENOMIC DNA]</scope>
    <source>
        <strain evidence="3 4">CGMCC 1.9159</strain>
    </source>
</reference>
<keyword evidence="4" id="KW-1185">Reference proteome</keyword>
<dbReference type="InterPro" id="IPR007795">
    <property type="entry name" value="T7SS_EccB"/>
</dbReference>
<dbReference type="STRING" id="686624.SAMN04488242_0300"/>
<accession>A0A1G9HGR5</accession>
<dbReference type="EMBL" id="FNGP01000001">
    <property type="protein sequence ID" value="SDL12105.1"/>
    <property type="molecule type" value="Genomic_DNA"/>
</dbReference>
<feature type="transmembrane region" description="Helical" evidence="2">
    <location>
        <begin position="37"/>
        <end position="61"/>
    </location>
</feature>
<evidence type="ECO:0000256" key="2">
    <source>
        <dbReference type="SAM" id="Phobius"/>
    </source>
</evidence>
<dbReference type="NCBIfam" id="TIGR03919">
    <property type="entry name" value="T7SS_EccB"/>
    <property type="match status" value="1"/>
</dbReference>
<dbReference type="Gene3D" id="3.30.2390.20">
    <property type="entry name" value="Type VII secretion system EccB, repeat 1 domain"/>
    <property type="match status" value="1"/>
</dbReference>
<dbReference type="GO" id="GO:0005576">
    <property type="term" value="C:extracellular region"/>
    <property type="evidence" value="ECO:0007669"/>
    <property type="project" value="TreeGrafter"/>
</dbReference>
<keyword evidence="2" id="KW-0812">Transmembrane</keyword>
<keyword evidence="2" id="KW-0472">Membrane</keyword>
<protein>
    <submittedName>
        <fullName evidence="3">Type VII secretion protein EccB</fullName>
    </submittedName>
</protein>
<dbReference type="Pfam" id="PF05108">
    <property type="entry name" value="T7SS_ESX1_EccB"/>
    <property type="match status" value="1"/>
</dbReference>
<sequence length="477" mass="51397">MATRKDLLKAQAFTSRRMIASFINRDPDDPTPPLRRVGMATFVSVLLGVILVAGYTLMGLIRPDSNPGWKEGGVVISDTESGALFVYSPEGDLLIPMADVASARLKAAGAEADGRPRTMNVRTDALRGLRQAPVEGIDGAPRQLPAAEDVDAYPLKMCSTAPDLSGERFVTLEFNASPPASDGFAFVAQHSDRSEYIIFGGKKHRLWTDPTNSGLTMVPDLPRIEVGNAWIAAMPEGLPITPLDIQGIGDDHGRYIAGFARGDIGRAEASTDPTQDQWFVQTEEGVVRISYLDMDALVQKYHQGSTNQVRTLGAQDWKGLDRFSLPSRRTPDVPWDQPVGPPQDANVESRSICATWTEDRPDDPVISYGDETPELPANFRVTVGNSFDLIAMEPLTGALLRHSGSQSPETAAFLVADGVKYAIPDVVSRRALGYGETALVPVPGGLLSQIPDGLRGGRNLSLDSVQVLRPPSSDEGP</sequence>
<dbReference type="RefSeq" id="WP_093248295.1">
    <property type="nucleotide sequence ID" value="NZ_FNGP01000001.1"/>
</dbReference>
<evidence type="ECO:0000313" key="3">
    <source>
        <dbReference type="EMBL" id="SDL12105.1"/>
    </source>
</evidence>